<keyword evidence="3" id="KW-0256">Endoplasmic reticulum</keyword>
<feature type="compositionally biased region" description="Polar residues" evidence="5">
    <location>
        <begin position="930"/>
        <end position="946"/>
    </location>
</feature>
<evidence type="ECO:0000256" key="2">
    <source>
        <dbReference type="ARBA" id="ARBA00022448"/>
    </source>
</evidence>
<comment type="caution">
    <text evidence="7">The sequence shown here is derived from an EMBL/GenBank/DDBJ whole genome shotgun (WGS) entry which is preliminary data.</text>
</comment>
<dbReference type="EMBL" id="JAGPXD010000003">
    <property type="protein sequence ID" value="KAH7362917.1"/>
    <property type="molecule type" value="Genomic_DNA"/>
</dbReference>
<evidence type="ECO:0000256" key="3">
    <source>
        <dbReference type="ARBA" id="ARBA00022824"/>
    </source>
</evidence>
<evidence type="ECO:0000256" key="5">
    <source>
        <dbReference type="SAM" id="MobiDB-lite"/>
    </source>
</evidence>
<feature type="region of interest" description="Disordered" evidence="5">
    <location>
        <begin position="865"/>
        <end position="946"/>
    </location>
</feature>
<name>A0A8K0TGC8_9PEZI</name>
<gene>
    <name evidence="7" type="ORF">B0T11DRAFT_256527</name>
</gene>
<keyword evidence="8" id="KW-1185">Reference proteome</keyword>
<dbReference type="Proteomes" id="UP000813385">
    <property type="component" value="Unassembled WGS sequence"/>
</dbReference>
<dbReference type="OrthoDB" id="3434013at2759"/>
<dbReference type="AlphaFoldDB" id="A0A8K0TGC8"/>
<keyword evidence="2" id="KW-0813">Transport</keyword>
<dbReference type="GO" id="GO:0005783">
    <property type="term" value="C:endoplasmic reticulum"/>
    <property type="evidence" value="ECO:0007669"/>
    <property type="project" value="UniProtKB-SubCell"/>
</dbReference>
<protein>
    <submittedName>
        <fullName evidence="7">Sec39 domain-containing protein</fullName>
    </submittedName>
</protein>
<dbReference type="InterPro" id="IPR013244">
    <property type="entry name" value="Sec39_domain"/>
</dbReference>
<accession>A0A8K0TGC8</accession>
<evidence type="ECO:0000313" key="7">
    <source>
        <dbReference type="EMBL" id="KAH7362917.1"/>
    </source>
</evidence>
<comment type="subcellular location">
    <subcellularLocation>
        <location evidence="1">Endoplasmic reticulum</location>
    </subcellularLocation>
</comment>
<dbReference type="GO" id="GO:0006890">
    <property type="term" value="P:retrograde vesicle-mediated transport, Golgi to endoplasmic reticulum"/>
    <property type="evidence" value="ECO:0007669"/>
    <property type="project" value="InterPro"/>
</dbReference>
<proteinExistence type="predicted"/>
<dbReference type="GO" id="GO:0015031">
    <property type="term" value="P:protein transport"/>
    <property type="evidence" value="ECO:0007669"/>
    <property type="project" value="UniProtKB-KW"/>
</dbReference>
<evidence type="ECO:0000256" key="1">
    <source>
        <dbReference type="ARBA" id="ARBA00004240"/>
    </source>
</evidence>
<evidence type="ECO:0000313" key="8">
    <source>
        <dbReference type="Proteomes" id="UP000813385"/>
    </source>
</evidence>
<evidence type="ECO:0000259" key="6">
    <source>
        <dbReference type="Pfam" id="PF08314"/>
    </source>
</evidence>
<organism evidence="7 8">
    <name type="scientific">Plectosphaerella cucumerina</name>
    <dbReference type="NCBI Taxonomy" id="40658"/>
    <lineage>
        <taxon>Eukaryota</taxon>
        <taxon>Fungi</taxon>
        <taxon>Dikarya</taxon>
        <taxon>Ascomycota</taxon>
        <taxon>Pezizomycotina</taxon>
        <taxon>Sordariomycetes</taxon>
        <taxon>Hypocreomycetidae</taxon>
        <taxon>Glomerellales</taxon>
        <taxon>Plectosphaerellaceae</taxon>
        <taxon>Plectosphaerella</taxon>
    </lineage>
</organism>
<feature type="domain" description="Sec39" evidence="6">
    <location>
        <begin position="11"/>
        <end position="792"/>
    </location>
</feature>
<dbReference type="PANTHER" id="PTHR40787:SF3">
    <property type="entry name" value="PROTEIN TRANSPORT PROTEIN SEC39"/>
    <property type="match status" value="1"/>
</dbReference>
<dbReference type="PANTHER" id="PTHR40787">
    <property type="entry name" value="SECRETED PROTEIN"/>
    <property type="match status" value="1"/>
</dbReference>
<reference evidence="7" key="1">
    <citation type="journal article" date="2021" name="Nat. Commun.">
        <title>Genetic determinants of endophytism in the Arabidopsis root mycobiome.</title>
        <authorList>
            <person name="Mesny F."/>
            <person name="Miyauchi S."/>
            <person name="Thiergart T."/>
            <person name="Pickel B."/>
            <person name="Atanasova L."/>
            <person name="Karlsson M."/>
            <person name="Huettel B."/>
            <person name="Barry K.W."/>
            <person name="Haridas S."/>
            <person name="Chen C."/>
            <person name="Bauer D."/>
            <person name="Andreopoulos W."/>
            <person name="Pangilinan J."/>
            <person name="LaButti K."/>
            <person name="Riley R."/>
            <person name="Lipzen A."/>
            <person name="Clum A."/>
            <person name="Drula E."/>
            <person name="Henrissat B."/>
            <person name="Kohler A."/>
            <person name="Grigoriev I.V."/>
            <person name="Martin F.M."/>
            <person name="Hacquard S."/>
        </authorList>
    </citation>
    <scope>NUCLEOTIDE SEQUENCE</scope>
    <source>
        <strain evidence="7">MPI-CAGE-AT-0016</strain>
    </source>
</reference>
<keyword evidence="4" id="KW-0653">Protein transport</keyword>
<feature type="region of interest" description="Disordered" evidence="5">
    <location>
        <begin position="799"/>
        <end position="837"/>
    </location>
</feature>
<dbReference type="Pfam" id="PF08314">
    <property type="entry name" value="Sec39"/>
    <property type="match status" value="1"/>
</dbReference>
<sequence length="946" mass="104062">MTFVLSPQKVILLAVQLAANSDIDDLACLTSQHPKVLHKDLVLRILLTYLPETTPSSEYTSFLQELASGELVPRQYDGTHVSDLGDISDDEAARRVRKLHLLQLAIPDARTDGEDDSITIFLFRRAYRVDEEAGMLTQLPSLLTPFLAHAPDIRTWMLSSLLPLLRRNYEYYANNSIPYTLAEFQRLPDAVAVTALLSQTGADADYTNVGRDLRGLVGPWLHNDARWLPAAGADESFRHVVPADAADDSVICPGWERMLDWLLAHASQSWNVSLAAVKQWDGPEDVDLGDADSWLREEQLRYLERRYARAVLGCAYLIPDTSSEAFEAAYQMVNKTMDLLGEDDLVSLQTAVENLPSVPVLDPKLLSNSKNTTWMRDGLLNESNPLTAPSSQTTHLLQGLILSAFLLSRRGIACTVKRAGDLLFVQDEREQRSQAAQLIHELASSTSHKDDESWVKARKEILWLRDWGAASDEAQHGAGIFGRLSKEFLEAEILKALLPNGNFSLARALYEDGDAHLPPLTLQATIVAAALNAYDNASNPNRTRGGLKKCDEIINAFPSTVNRSTPSRQRIEALLNATHALSEYRLVLKQGEPFSPVVLRVHKDPIAIIGKVLEQNPRSYTRIQDLQEVGSNMVKSGLTLRGSSTHNAASFHTPLPAQEEADELSKADVRITALCIEAALREDDFETAYSFVANRLGVAHPSRLETQNTKTDDDYGWRAALQAGQYIRNSRTTRPTHLGTASGNPEIRHLEQRIDCLSAALRIAPPSQLQEILKTFRRCEEQLDSALKAEAELDAADDEDVYMPGGFGTPSVASSRPRNVAPAGVQPKKPQADDSPMSLFDLSRATARAASRNFSALSSLHASTGAKAAPQVTASTQPARANADDGEGWGDWGDADNASHDQQRTRKRDQLREAAMGTLTSGVGWLIGAQPQQPQDTNNHGTEGRQ</sequence>
<evidence type="ECO:0000256" key="4">
    <source>
        <dbReference type="ARBA" id="ARBA00022927"/>
    </source>
</evidence>
<feature type="compositionally biased region" description="Basic and acidic residues" evidence="5">
    <location>
        <begin position="897"/>
        <end position="912"/>
    </location>
</feature>